<protein>
    <recommendedName>
        <fullName evidence="1">Bacterial HORMA domain-containing protein</fullName>
    </recommendedName>
</protein>
<proteinExistence type="predicted"/>
<dbReference type="InterPro" id="IPR041162">
    <property type="entry name" value="Bact_HORMA_1"/>
</dbReference>
<feature type="domain" description="Bacterial HORMA" evidence="1">
    <location>
        <begin position="3"/>
        <end position="170"/>
    </location>
</feature>
<dbReference type="AlphaFoldDB" id="A0A8H2QL09"/>
<evidence type="ECO:0000259" key="1">
    <source>
        <dbReference type="Pfam" id="PF18138"/>
    </source>
</evidence>
<organism evidence="2 3">
    <name type="scientific">Bizionia saleffrena</name>
    <dbReference type="NCBI Taxonomy" id="291189"/>
    <lineage>
        <taxon>Bacteria</taxon>
        <taxon>Pseudomonadati</taxon>
        <taxon>Bacteroidota</taxon>
        <taxon>Flavobacteriia</taxon>
        <taxon>Flavobacteriales</taxon>
        <taxon>Flavobacteriaceae</taxon>
        <taxon>Bizionia</taxon>
    </lineage>
</organism>
<dbReference type="EMBL" id="VSKM01000009">
    <property type="protein sequence ID" value="TYB73018.1"/>
    <property type="molecule type" value="Genomic_DNA"/>
</dbReference>
<gene>
    <name evidence="2" type="ORF">ES676_09680</name>
</gene>
<evidence type="ECO:0000313" key="3">
    <source>
        <dbReference type="Proteomes" id="UP000323324"/>
    </source>
</evidence>
<sequence length="170" mass="19591">MSYNTTTRTSTYTVTDIRKTFENCIADIRMIARRTGKWDIDYVDRLGKDILKLAENKYLSCVTIILKRNNTDYQLRAAKFKVNDNGNTNEGDRAGKNYDWPADADTYLSVILSYTDSWHNLSTDQKSKLSADFEIKWTSTSEDLSFSHLSSDNAQLYGSKTYEVQKTNFK</sequence>
<dbReference type="Proteomes" id="UP000323324">
    <property type="component" value="Unassembled WGS sequence"/>
</dbReference>
<name>A0A8H2QL09_9FLAO</name>
<evidence type="ECO:0000313" key="2">
    <source>
        <dbReference type="EMBL" id="TYB73018.1"/>
    </source>
</evidence>
<reference evidence="2 3" key="1">
    <citation type="submission" date="2019-08" db="EMBL/GenBank/DDBJ databases">
        <title>Genomes of Antarctic Bizionia species.</title>
        <authorList>
            <person name="Bowman J.P."/>
        </authorList>
    </citation>
    <scope>NUCLEOTIDE SEQUENCE [LARGE SCALE GENOMIC DNA]</scope>
    <source>
        <strain evidence="2 3">HFD</strain>
    </source>
</reference>
<dbReference type="Pfam" id="PF18138">
    <property type="entry name" value="bacHORMA_1"/>
    <property type="match status" value="1"/>
</dbReference>
<accession>A0A8H2QL09</accession>
<dbReference type="RefSeq" id="WP_148370126.1">
    <property type="nucleotide sequence ID" value="NZ_VSKM01000009.1"/>
</dbReference>
<comment type="caution">
    <text evidence="2">The sequence shown here is derived from an EMBL/GenBank/DDBJ whole genome shotgun (WGS) entry which is preliminary data.</text>
</comment>
<keyword evidence="3" id="KW-1185">Reference proteome</keyword>